<dbReference type="Proteomes" id="UP001303115">
    <property type="component" value="Unassembled WGS sequence"/>
</dbReference>
<dbReference type="Gene3D" id="3.90.180.10">
    <property type="entry name" value="Medium-chain alcohol dehydrogenases, catalytic domain"/>
    <property type="match status" value="1"/>
</dbReference>
<evidence type="ECO:0000256" key="1">
    <source>
        <dbReference type="ARBA" id="ARBA00008072"/>
    </source>
</evidence>
<dbReference type="InterPro" id="IPR047122">
    <property type="entry name" value="Trans-enoyl_RdTase-like"/>
</dbReference>
<organism evidence="4 5">
    <name type="scientific">Parachaetomium inaequale</name>
    <dbReference type="NCBI Taxonomy" id="2588326"/>
    <lineage>
        <taxon>Eukaryota</taxon>
        <taxon>Fungi</taxon>
        <taxon>Dikarya</taxon>
        <taxon>Ascomycota</taxon>
        <taxon>Pezizomycotina</taxon>
        <taxon>Sordariomycetes</taxon>
        <taxon>Sordariomycetidae</taxon>
        <taxon>Sordariales</taxon>
        <taxon>Chaetomiaceae</taxon>
        <taxon>Parachaetomium</taxon>
    </lineage>
</organism>
<keyword evidence="2" id="KW-0560">Oxidoreductase</keyword>
<feature type="signal peptide" evidence="3">
    <location>
        <begin position="1"/>
        <end position="18"/>
    </location>
</feature>
<dbReference type="SUPFAM" id="SSF50129">
    <property type="entry name" value="GroES-like"/>
    <property type="match status" value="1"/>
</dbReference>
<dbReference type="EMBL" id="MU854418">
    <property type="protein sequence ID" value="KAK4038798.1"/>
    <property type="molecule type" value="Genomic_DNA"/>
</dbReference>
<keyword evidence="5" id="KW-1185">Reference proteome</keyword>
<evidence type="ECO:0000256" key="3">
    <source>
        <dbReference type="SAM" id="SignalP"/>
    </source>
</evidence>
<dbReference type="InterPro" id="IPR011032">
    <property type="entry name" value="GroES-like_sf"/>
</dbReference>
<comment type="caution">
    <text evidence="4">The sequence shown here is derived from an EMBL/GenBank/DDBJ whole genome shotgun (WGS) entry which is preliminary data.</text>
</comment>
<evidence type="ECO:0000313" key="4">
    <source>
        <dbReference type="EMBL" id="KAK4038798.1"/>
    </source>
</evidence>
<gene>
    <name evidence="4" type="ORF">C8A01DRAFT_37210</name>
</gene>
<dbReference type="AlphaFoldDB" id="A0AAN6SQY0"/>
<dbReference type="GO" id="GO:0016651">
    <property type="term" value="F:oxidoreductase activity, acting on NAD(P)H"/>
    <property type="evidence" value="ECO:0007669"/>
    <property type="project" value="InterPro"/>
</dbReference>
<sequence>MKALLLNTPLTTASLCLTTPLPTPQHHTDLLIRVEAVALNPVDALYTSHPLGATGRTVGSDFAGMVVQGTEPIYGAVWEGLGVEIQYQGFVVPASAEARRFAATFYKWLSKGGKLEANPIRLMPGGLDRVVDDGFVLLGSGTMEARQRDRTEEWMRPISAEKLVYRVRG</sequence>
<protein>
    <submittedName>
        <fullName evidence="4">ToxD-like protein</fullName>
    </submittedName>
</protein>
<evidence type="ECO:0000256" key="2">
    <source>
        <dbReference type="ARBA" id="ARBA00023002"/>
    </source>
</evidence>
<evidence type="ECO:0000313" key="5">
    <source>
        <dbReference type="Proteomes" id="UP001303115"/>
    </source>
</evidence>
<reference evidence="5" key="1">
    <citation type="journal article" date="2023" name="Mol. Phylogenet. Evol.">
        <title>Genome-scale phylogeny and comparative genomics of the fungal order Sordariales.</title>
        <authorList>
            <person name="Hensen N."/>
            <person name="Bonometti L."/>
            <person name="Westerberg I."/>
            <person name="Brannstrom I.O."/>
            <person name="Guillou S."/>
            <person name="Cros-Aarteil S."/>
            <person name="Calhoun S."/>
            <person name="Haridas S."/>
            <person name="Kuo A."/>
            <person name="Mondo S."/>
            <person name="Pangilinan J."/>
            <person name="Riley R."/>
            <person name="LaButti K."/>
            <person name="Andreopoulos B."/>
            <person name="Lipzen A."/>
            <person name="Chen C."/>
            <person name="Yan M."/>
            <person name="Daum C."/>
            <person name="Ng V."/>
            <person name="Clum A."/>
            <person name="Steindorff A."/>
            <person name="Ohm R.A."/>
            <person name="Martin F."/>
            <person name="Silar P."/>
            <person name="Natvig D.O."/>
            <person name="Lalanne C."/>
            <person name="Gautier V."/>
            <person name="Ament-Velasquez S.L."/>
            <person name="Kruys A."/>
            <person name="Hutchinson M.I."/>
            <person name="Powell A.J."/>
            <person name="Barry K."/>
            <person name="Miller A.N."/>
            <person name="Grigoriev I.V."/>
            <person name="Debuchy R."/>
            <person name="Gladieux P."/>
            <person name="Hiltunen Thoren M."/>
            <person name="Johannesson H."/>
        </authorList>
    </citation>
    <scope>NUCLEOTIDE SEQUENCE [LARGE SCALE GENOMIC DNA]</scope>
    <source>
        <strain evidence="5">CBS 284.82</strain>
    </source>
</reference>
<dbReference type="PANTHER" id="PTHR45348:SF7">
    <property type="entry name" value="ZINC BINDING OXIDOREDUCTASE, PUTATIVE-RELATED"/>
    <property type="match status" value="1"/>
</dbReference>
<feature type="chain" id="PRO_5042917197" evidence="3">
    <location>
        <begin position="19"/>
        <end position="169"/>
    </location>
</feature>
<name>A0AAN6SQY0_9PEZI</name>
<proteinExistence type="inferred from homology"/>
<dbReference type="PANTHER" id="PTHR45348">
    <property type="entry name" value="HYPOTHETICAL OXIDOREDUCTASE (EUROFUNG)"/>
    <property type="match status" value="1"/>
</dbReference>
<comment type="similarity">
    <text evidence="1">Belongs to the zinc-containing alcohol dehydrogenase family.</text>
</comment>
<accession>A0AAN6SQY0</accession>
<keyword evidence="3" id="KW-0732">Signal</keyword>